<dbReference type="AlphaFoldDB" id="B8ANT4"/>
<evidence type="ECO:0000256" key="1">
    <source>
        <dbReference type="SAM" id="MobiDB-lite"/>
    </source>
</evidence>
<feature type="region of interest" description="Disordered" evidence="1">
    <location>
        <begin position="168"/>
        <end position="190"/>
    </location>
</feature>
<name>B8ANT4_ORYSI</name>
<keyword evidence="3" id="KW-1185">Reference proteome</keyword>
<protein>
    <submittedName>
        <fullName evidence="2">Uncharacterized protein</fullName>
    </submittedName>
</protein>
<gene>
    <name evidence="2" type="ORF">OsI_14423</name>
</gene>
<dbReference type="HOGENOM" id="CLU_1430192_0_0_1"/>
<feature type="region of interest" description="Disordered" evidence="1">
    <location>
        <begin position="1"/>
        <end position="37"/>
    </location>
</feature>
<accession>B8ANT4</accession>
<evidence type="ECO:0000313" key="2">
    <source>
        <dbReference type="EMBL" id="EEC76580.1"/>
    </source>
</evidence>
<organism evidence="2 3">
    <name type="scientific">Oryza sativa subsp. indica</name>
    <name type="common">Rice</name>
    <dbReference type="NCBI Taxonomy" id="39946"/>
    <lineage>
        <taxon>Eukaryota</taxon>
        <taxon>Viridiplantae</taxon>
        <taxon>Streptophyta</taxon>
        <taxon>Embryophyta</taxon>
        <taxon>Tracheophyta</taxon>
        <taxon>Spermatophyta</taxon>
        <taxon>Magnoliopsida</taxon>
        <taxon>Liliopsida</taxon>
        <taxon>Poales</taxon>
        <taxon>Poaceae</taxon>
        <taxon>BOP clade</taxon>
        <taxon>Oryzoideae</taxon>
        <taxon>Oryzeae</taxon>
        <taxon>Oryzinae</taxon>
        <taxon>Oryza</taxon>
        <taxon>Oryza sativa</taxon>
    </lineage>
</organism>
<feature type="compositionally biased region" description="Polar residues" evidence="1">
    <location>
        <begin position="171"/>
        <end position="180"/>
    </location>
</feature>
<dbReference type="EMBL" id="CM000128">
    <property type="protein sequence ID" value="EEC76580.1"/>
    <property type="molecule type" value="Genomic_DNA"/>
</dbReference>
<reference evidence="2 3" key="1">
    <citation type="journal article" date="2005" name="PLoS Biol.">
        <title>The genomes of Oryza sativa: a history of duplications.</title>
        <authorList>
            <person name="Yu J."/>
            <person name="Wang J."/>
            <person name="Lin W."/>
            <person name="Li S."/>
            <person name="Li H."/>
            <person name="Zhou J."/>
            <person name="Ni P."/>
            <person name="Dong W."/>
            <person name="Hu S."/>
            <person name="Zeng C."/>
            <person name="Zhang J."/>
            <person name="Zhang Y."/>
            <person name="Li R."/>
            <person name="Xu Z."/>
            <person name="Li S."/>
            <person name="Li X."/>
            <person name="Zheng H."/>
            <person name="Cong L."/>
            <person name="Lin L."/>
            <person name="Yin J."/>
            <person name="Geng J."/>
            <person name="Li G."/>
            <person name="Shi J."/>
            <person name="Liu J."/>
            <person name="Lv H."/>
            <person name="Li J."/>
            <person name="Wang J."/>
            <person name="Deng Y."/>
            <person name="Ran L."/>
            <person name="Shi X."/>
            <person name="Wang X."/>
            <person name="Wu Q."/>
            <person name="Li C."/>
            <person name="Ren X."/>
            <person name="Wang J."/>
            <person name="Wang X."/>
            <person name="Li D."/>
            <person name="Liu D."/>
            <person name="Zhang X."/>
            <person name="Ji Z."/>
            <person name="Zhao W."/>
            <person name="Sun Y."/>
            <person name="Zhang Z."/>
            <person name="Bao J."/>
            <person name="Han Y."/>
            <person name="Dong L."/>
            <person name="Ji J."/>
            <person name="Chen P."/>
            <person name="Wu S."/>
            <person name="Liu J."/>
            <person name="Xiao Y."/>
            <person name="Bu D."/>
            <person name="Tan J."/>
            <person name="Yang L."/>
            <person name="Ye C."/>
            <person name="Zhang J."/>
            <person name="Xu J."/>
            <person name="Zhou Y."/>
            <person name="Yu Y."/>
            <person name="Zhang B."/>
            <person name="Zhuang S."/>
            <person name="Wei H."/>
            <person name="Liu B."/>
            <person name="Lei M."/>
            <person name="Yu H."/>
            <person name="Li Y."/>
            <person name="Xu H."/>
            <person name="Wei S."/>
            <person name="He X."/>
            <person name="Fang L."/>
            <person name="Zhang Z."/>
            <person name="Zhang Y."/>
            <person name="Huang X."/>
            <person name="Su Z."/>
            <person name="Tong W."/>
            <person name="Li J."/>
            <person name="Tong Z."/>
            <person name="Li S."/>
            <person name="Ye J."/>
            <person name="Wang L."/>
            <person name="Fang L."/>
            <person name="Lei T."/>
            <person name="Chen C."/>
            <person name="Chen H."/>
            <person name="Xu Z."/>
            <person name="Li H."/>
            <person name="Huang H."/>
            <person name="Zhang F."/>
            <person name="Xu H."/>
            <person name="Li N."/>
            <person name="Zhao C."/>
            <person name="Li S."/>
            <person name="Dong L."/>
            <person name="Huang Y."/>
            <person name="Li L."/>
            <person name="Xi Y."/>
            <person name="Qi Q."/>
            <person name="Li W."/>
            <person name="Zhang B."/>
            <person name="Hu W."/>
            <person name="Zhang Y."/>
            <person name="Tian X."/>
            <person name="Jiao Y."/>
            <person name="Liang X."/>
            <person name="Jin J."/>
            <person name="Gao L."/>
            <person name="Zheng W."/>
            <person name="Hao B."/>
            <person name="Liu S."/>
            <person name="Wang W."/>
            <person name="Yuan L."/>
            <person name="Cao M."/>
            <person name="McDermott J."/>
            <person name="Samudrala R."/>
            <person name="Wang J."/>
            <person name="Wong G.K."/>
            <person name="Yang H."/>
        </authorList>
    </citation>
    <scope>NUCLEOTIDE SEQUENCE [LARGE SCALE GENOMIC DNA]</scope>
    <source>
        <strain evidence="3">cv. 93-11</strain>
    </source>
</reference>
<dbReference type="STRING" id="39946.B8ANT4"/>
<proteinExistence type="predicted"/>
<sequence>MGKMMMGAQQWRRRQRALHHGRDEKRMPGAMGRVDGDVRHGDVRRADASVCRSNKEKRKMVLCEIAPLFIHFTTPKLGKALVVFQVQESTDDLQYIKDTIQSSSILEMQDDKIRRQNDWNKWVIPRESNTDVLPSPNINNLTAHLGSVGLQESAASSSSMVDENHHEILTNGPTSGNNQAPVVEDGAGKL</sequence>
<dbReference type="Proteomes" id="UP000007015">
    <property type="component" value="Chromosome 3"/>
</dbReference>
<evidence type="ECO:0000313" key="3">
    <source>
        <dbReference type="Proteomes" id="UP000007015"/>
    </source>
</evidence>
<dbReference type="Gramene" id="BGIOSGA009397-TA">
    <property type="protein sequence ID" value="BGIOSGA009397-PA"/>
    <property type="gene ID" value="BGIOSGA009397"/>
</dbReference>